<evidence type="ECO:0000313" key="4">
    <source>
        <dbReference type="EMBL" id="RNL62521.1"/>
    </source>
</evidence>
<dbReference type="Gene3D" id="3.40.640.10">
    <property type="entry name" value="Type I PLP-dependent aspartate aminotransferase-like (Major domain)"/>
    <property type="match status" value="1"/>
</dbReference>
<dbReference type="InterPro" id="IPR015421">
    <property type="entry name" value="PyrdxlP-dep_Trfase_major"/>
</dbReference>
<keyword evidence="5" id="KW-1185">Reference proteome</keyword>
<comment type="caution">
    <text evidence="4">The sequence shown here is derived from an EMBL/GenBank/DDBJ whole genome shotgun (WGS) entry which is preliminary data.</text>
</comment>
<dbReference type="RefSeq" id="WP_148046141.1">
    <property type="nucleotide sequence ID" value="NZ_RJSE01000007.1"/>
</dbReference>
<comment type="cofactor">
    <cofactor evidence="1">
        <name>pyridoxal 5'-phosphate</name>
        <dbReference type="ChEBI" id="CHEBI:597326"/>
    </cofactor>
</comment>
<dbReference type="GO" id="GO:0008483">
    <property type="term" value="F:transaminase activity"/>
    <property type="evidence" value="ECO:0007669"/>
    <property type="project" value="UniProtKB-KW"/>
</dbReference>
<sequence>MYERIGAVRVVNAVGPATRFGGVPLSAGVLTAMSEATAVAIDIEQLQLTAGRHLAGLLGVPGAYVTPGASAALLLGTAAALTRTEARLIDALPTVLGTRDTVVVQAAHRDPYDHAITATGARLVEVGYPGTTRAGEVARALDERTAAVLYRPGRPGEHVGLRELADLAHRAGAVVIVDGALHVPPVDRLHEYFEQGADLVAVSGGKCFRGPQASGLLLGDPALLTAAALHHQDMDVRDATWGRRPGRDGGGAPRQGIGRSLKLGREQLLGLVVAVEEYLAGTSADALGEAELAVVAERLAAAGTTATWHHDPALDVRNLEVPLPETGADDLLVRLAGRPVPVFVEEGTAWRGVLALNPMALVEGDGAILADALLEELARSGRPA</sequence>
<dbReference type="PANTHER" id="PTHR32328:SF0">
    <property type="entry name" value="L-SERYL-TRNA(SEC) SELENIUM TRANSFERASE"/>
    <property type="match status" value="1"/>
</dbReference>
<reference evidence="4 5" key="1">
    <citation type="submission" date="2018-11" db="EMBL/GenBank/DDBJ databases">
        <authorList>
            <person name="Li F."/>
        </authorList>
    </citation>
    <scope>NUCLEOTIDE SEQUENCE [LARGE SCALE GENOMIC DNA]</scope>
    <source>
        <strain evidence="4 5">Gsoil 097</strain>
    </source>
</reference>
<keyword evidence="4" id="KW-0808">Transferase</keyword>
<keyword evidence="4" id="KW-0032">Aminotransferase</keyword>
<keyword evidence="2" id="KW-0663">Pyridoxal phosphate</keyword>
<proteinExistence type="predicted"/>
<evidence type="ECO:0000256" key="1">
    <source>
        <dbReference type="ARBA" id="ARBA00001933"/>
    </source>
</evidence>
<dbReference type="GO" id="GO:0004125">
    <property type="term" value="F:L-seryl-tRNA(Sec) selenium transferase activity"/>
    <property type="evidence" value="ECO:0007669"/>
    <property type="project" value="TreeGrafter"/>
</dbReference>
<dbReference type="InterPro" id="IPR015424">
    <property type="entry name" value="PyrdxlP-dep_Trfase"/>
</dbReference>
<dbReference type="PANTHER" id="PTHR32328">
    <property type="entry name" value="L-SERYL-TRNA(SEC) SELENIUM TRANSFERASE"/>
    <property type="match status" value="1"/>
</dbReference>
<evidence type="ECO:0000313" key="5">
    <source>
        <dbReference type="Proteomes" id="UP000267128"/>
    </source>
</evidence>
<name>A0A3N0CGZ7_9ACTN</name>
<protein>
    <submittedName>
        <fullName evidence="4">Aminotransferase class V-fold PLP-dependent enzyme</fullName>
    </submittedName>
</protein>
<evidence type="ECO:0000259" key="3">
    <source>
        <dbReference type="Pfam" id="PF00266"/>
    </source>
</evidence>
<gene>
    <name evidence="4" type="ORF">EFK50_12185</name>
</gene>
<dbReference type="SUPFAM" id="SSF53383">
    <property type="entry name" value="PLP-dependent transferases"/>
    <property type="match status" value="1"/>
</dbReference>
<feature type="domain" description="Aminotransferase class V" evidence="3">
    <location>
        <begin position="111"/>
        <end position="227"/>
    </location>
</feature>
<dbReference type="Proteomes" id="UP000267128">
    <property type="component" value="Unassembled WGS sequence"/>
</dbReference>
<dbReference type="EMBL" id="RJSE01000007">
    <property type="protein sequence ID" value="RNL62521.1"/>
    <property type="molecule type" value="Genomic_DNA"/>
</dbReference>
<accession>A0A3N0CGZ7</accession>
<organism evidence="4 5">
    <name type="scientific">Nocardioides marmoriginsengisoli</name>
    <dbReference type="NCBI Taxonomy" id="661483"/>
    <lineage>
        <taxon>Bacteria</taxon>
        <taxon>Bacillati</taxon>
        <taxon>Actinomycetota</taxon>
        <taxon>Actinomycetes</taxon>
        <taxon>Propionibacteriales</taxon>
        <taxon>Nocardioidaceae</taxon>
        <taxon>Nocardioides</taxon>
    </lineage>
</organism>
<dbReference type="AlphaFoldDB" id="A0A3N0CGZ7"/>
<dbReference type="OrthoDB" id="9787096at2"/>
<dbReference type="Pfam" id="PF00266">
    <property type="entry name" value="Aminotran_5"/>
    <property type="match status" value="1"/>
</dbReference>
<dbReference type="InterPro" id="IPR000192">
    <property type="entry name" value="Aminotrans_V_dom"/>
</dbReference>
<evidence type="ECO:0000256" key="2">
    <source>
        <dbReference type="ARBA" id="ARBA00022898"/>
    </source>
</evidence>